<dbReference type="EMBL" id="JAADJO010000025">
    <property type="protein sequence ID" value="NDJ74543.1"/>
    <property type="molecule type" value="Genomic_DNA"/>
</dbReference>
<dbReference type="InterPro" id="IPR032710">
    <property type="entry name" value="NTF2-like_dom_sf"/>
</dbReference>
<evidence type="ECO:0000259" key="1">
    <source>
        <dbReference type="Pfam" id="PF12680"/>
    </source>
</evidence>
<proteinExistence type="predicted"/>
<organism evidence="2">
    <name type="scientific">Lactobacillus paragasseri</name>
    <dbReference type="NCBI Taxonomy" id="2107999"/>
    <lineage>
        <taxon>Bacteria</taxon>
        <taxon>Bacillati</taxon>
        <taxon>Bacillota</taxon>
        <taxon>Bacilli</taxon>
        <taxon>Lactobacillales</taxon>
        <taxon>Lactobacillaceae</taxon>
        <taxon>Lactobacillus</taxon>
    </lineage>
</organism>
<comment type="caution">
    <text evidence="2">The sequence shown here is derived from an EMBL/GenBank/DDBJ whole genome shotgun (WGS) entry which is preliminary data.</text>
</comment>
<accession>A0A6B2FYY0</accession>
<sequence>MTKEDVIRQYFCSWLKQDINLCKNLFTEKATYSECYGPIYRNKREILTWFRDWNKEGKVLEWPIKKILIIRNAAIVEWYFKCDYHDKVSEFDGVSLIEFDIQNKIKSVKEFQSKSEHYYPYS</sequence>
<evidence type="ECO:0000313" key="2">
    <source>
        <dbReference type="EMBL" id="NDJ74543.1"/>
    </source>
</evidence>
<protein>
    <submittedName>
        <fullName evidence="2">Nuclear transport factor 2 family protein</fullName>
    </submittedName>
</protein>
<name>A0A6B2FYY0_9LACO</name>
<gene>
    <name evidence="2" type="ORF">GWG61_08740</name>
</gene>
<dbReference type="Pfam" id="PF12680">
    <property type="entry name" value="SnoaL_2"/>
    <property type="match status" value="1"/>
</dbReference>
<feature type="domain" description="SnoaL-like" evidence="1">
    <location>
        <begin position="7"/>
        <end position="106"/>
    </location>
</feature>
<dbReference type="RefSeq" id="WP_144231210.1">
    <property type="nucleotide sequence ID" value="NZ_CAKMAD010000001.1"/>
</dbReference>
<dbReference type="SUPFAM" id="SSF54427">
    <property type="entry name" value="NTF2-like"/>
    <property type="match status" value="1"/>
</dbReference>
<dbReference type="AlphaFoldDB" id="A0A6B2FYY0"/>
<dbReference type="InterPro" id="IPR037401">
    <property type="entry name" value="SnoaL-like"/>
</dbReference>
<dbReference type="Gene3D" id="3.10.450.50">
    <property type="match status" value="1"/>
</dbReference>
<reference evidence="2" key="1">
    <citation type="submission" date="2020-01" db="EMBL/GenBank/DDBJ databases">
        <title>Vaginal microbiome of pregnant Indian women: Insights into the genome of dominants Lactobacillus species.</title>
        <authorList>
            <person name="Das B."/>
            <person name="Mehta O."/>
            <person name="Ghosh T.S."/>
            <person name="Kothidar A."/>
            <person name="Gowtham M.R."/>
            <person name="Mitra R."/>
            <person name="Kshetrapal P."/>
            <person name="Wadhwa N."/>
            <person name="Thiruvengadam R."/>
            <person name="Nair G.B."/>
            <person name="Bhatnagar S."/>
            <person name="Das B."/>
        </authorList>
    </citation>
    <scope>NUCLEOTIDE SEQUENCE</scope>
    <source>
        <strain evidence="2">Indica</strain>
    </source>
</reference>